<name>A0ACC0VTP2_9STRA</name>
<sequence>MSTTGKCDFLEALGGFATVTRSVESDEQHENAVKKSTRVLRVYGSTGNNLQIIDVTPSSGVLTKDIS</sequence>
<dbReference type="Proteomes" id="UP001163321">
    <property type="component" value="Chromosome 6"/>
</dbReference>
<protein>
    <submittedName>
        <fullName evidence="1">Uncharacterized protein</fullName>
    </submittedName>
</protein>
<dbReference type="EMBL" id="CM047585">
    <property type="protein sequence ID" value="KAI9909849.1"/>
    <property type="molecule type" value="Genomic_DNA"/>
</dbReference>
<accession>A0ACC0VTP2</accession>
<comment type="caution">
    <text evidence="1">The sequence shown here is derived from an EMBL/GenBank/DDBJ whole genome shotgun (WGS) entry which is preliminary data.</text>
</comment>
<evidence type="ECO:0000313" key="2">
    <source>
        <dbReference type="Proteomes" id="UP001163321"/>
    </source>
</evidence>
<keyword evidence="2" id="KW-1185">Reference proteome</keyword>
<organism evidence="1 2">
    <name type="scientific">Peronosclerospora sorghi</name>
    <dbReference type="NCBI Taxonomy" id="230839"/>
    <lineage>
        <taxon>Eukaryota</taxon>
        <taxon>Sar</taxon>
        <taxon>Stramenopiles</taxon>
        <taxon>Oomycota</taxon>
        <taxon>Peronosporomycetes</taxon>
        <taxon>Peronosporales</taxon>
        <taxon>Peronosporaceae</taxon>
        <taxon>Peronosclerospora</taxon>
    </lineage>
</organism>
<reference evidence="1 2" key="1">
    <citation type="journal article" date="2022" name="bioRxiv">
        <title>The genome of the oomycete Peronosclerospora sorghi, a cosmopolitan pathogen of maize and sorghum, is inflated with dispersed pseudogenes.</title>
        <authorList>
            <person name="Fletcher K."/>
            <person name="Martin F."/>
            <person name="Isakeit T."/>
            <person name="Cavanaugh K."/>
            <person name="Magill C."/>
            <person name="Michelmore R."/>
        </authorList>
    </citation>
    <scope>NUCLEOTIDE SEQUENCE [LARGE SCALE GENOMIC DNA]</scope>
    <source>
        <strain evidence="1">P6</strain>
    </source>
</reference>
<evidence type="ECO:0000313" key="1">
    <source>
        <dbReference type="EMBL" id="KAI9909849.1"/>
    </source>
</evidence>
<gene>
    <name evidence="1" type="ORF">PsorP6_010621</name>
</gene>
<proteinExistence type="predicted"/>